<name>A0A1J1H5E3_PLARL</name>
<dbReference type="Proteomes" id="UP000220158">
    <property type="component" value="Chromosome 9"/>
</dbReference>
<gene>
    <name evidence="1" type="ORF">PRELSG_0922600</name>
</gene>
<dbReference type="GeneID" id="39736238"/>
<dbReference type="VEuPathDB" id="PlasmoDB:PRELSG_0922600"/>
<dbReference type="AlphaFoldDB" id="A0A1J1H5E3"/>
<proteinExistence type="predicted"/>
<protein>
    <submittedName>
        <fullName evidence="1">Uncharacterized protein</fullName>
    </submittedName>
</protein>
<reference evidence="1 2" key="1">
    <citation type="submission" date="2015-04" db="EMBL/GenBank/DDBJ databases">
        <authorList>
            <consortium name="Pathogen Informatics"/>
        </authorList>
    </citation>
    <scope>NUCLEOTIDE SEQUENCE [LARGE SCALE GENOMIC DNA]</scope>
    <source>
        <strain evidence="1 2">SGS1</strain>
    </source>
</reference>
<organism evidence="1 2">
    <name type="scientific">Plasmodium relictum</name>
    <dbReference type="NCBI Taxonomy" id="85471"/>
    <lineage>
        <taxon>Eukaryota</taxon>
        <taxon>Sar</taxon>
        <taxon>Alveolata</taxon>
        <taxon>Apicomplexa</taxon>
        <taxon>Aconoidasida</taxon>
        <taxon>Haemosporida</taxon>
        <taxon>Plasmodiidae</taxon>
        <taxon>Plasmodium</taxon>
        <taxon>Plasmodium (Haemamoeba)</taxon>
    </lineage>
</organism>
<dbReference type="OMA" id="VCKAHTP"/>
<sequence>MVFIPVEVIFKKFPNFSKDRVTFLRRYSFLSLILGGLFVYKAHKPDFSIRHYSPSYFYKHHLDKLKKKGIIDEEKYNKYLNN</sequence>
<evidence type="ECO:0000313" key="2">
    <source>
        <dbReference type="Proteomes" id="UP000220158"/>
    </source>
</evidence>
<dbReference type="OrthoDB" id="425567at2759"/>
<dbReference type="RefSeq" id="XP_028533131.1">
    <property type="nucleotide sequence ID" value="XM_028676664.1"/>
</dbReference>
<evidence type="ECO:0000313" key="1">
    <source>
        <dbReference type="EMBL" id="CRH00126.1"/>
    </source>
</evidence>
<accession>A0A1J1H5E3</accession>
<dbReference type="EMBL" id="LN835304">
    <property type="protein sequence ID" value="CRH00126.1"/>
    <property type="molecule type" value="Genomic_DNA"/>
</dbReference>
<keyword evidence="2" id="KW-1185">Reference proteome</keyword>
<dbReference type="KEGG" id="prel:PRELSG_0922600"/>